<feature type="region of interest" description="Disordered" evidence="1">
    <location>
        <begin position="1"/>
        <end position="23"/>
    </location>
</feature>
<sequence>MSSSLQPGSGGGSKKKGGRSGEGRRVTLDHIVVLVPYHFLSGLPGLSASGNGGGADGTAAQAAAGQEAAPEWFRELFTFSPGGRHADGLTENVLVLFKSGVYLEFIAFTPEAAGATAAAGGGGKGRQGHKWGGFAEGSVVDWAVTVFHDGGGGGESGTGAAKNDYDEVVRPITQRVLLGHRRHHQPDDEGQQPGGGGGGGGQVVVYGDLIPGGRTRPDGVKLEWATVPAVRLDPSSSSSSSPSPSEKEATPVDRRGGAAAAEAEGEQVHPGQAPFWCVDETPRELRVPYAHAGTEHANTGAVGVASVQVTPAPGVSAGDLGRLYDEVFARGDGEDGAEEEEKKKNNNNKWALSAPEGTHFHRDGVLELVDAAGHEAAVAAGDVVVALYTDKPELAGKRVGGKVDGDRAIWFDLVGV</sequence>
<evidence type="ECO:0000256" key="1">
    <source>
        <dbReference type="SAM" id="MobiDB-lite"/>
    </source>
</evidence>
<dbReference type="Proteomes" id="UP000756346">
    <property type="component" value="Unassembled WGS sequence"/>
</dbReference>
<dbReference type="Gene3D" id="3.10.180.10">
    <property type="entry name" value="2,3-Dihydroxybiphenyl 1,2-Dioxygenase, domain 1"/>
    <property type="match status" value="1"/>
</dbReference>
<evidence type="ECO:0000313" key="3">
    <source>
        <dbReference type="EMBL" id="KAH7018228.1"/>
    </source>
</evidence>
<evidence type="ECO:0000259" key="2">
    <source>
        <dbReference type="Pfam" id="PF13468"/>
    </source>
</evidence>
<evidence type="ECO:0000313" key="4">
    <source>
        <dbReference type="Proteomes" id="UP000756346"/>
    </source>
</evidence>
<comment type="caution">
    <text evidence="3">The sequence shown here is derived from an EMBL/GenBank/DDBJ whole genome shotgun (WGS) entry which is preliminary data.</text>
</comment>
<dbReference type="RefSeq" id="XP_046006495.1">
    <property type="nucleotide sequence ID" value="XM_046162777.1"/>
</dbReference>
<dbReference type="PANTHER" id="PTHR40265:SF1">
    <property type="entry name" value="GLYOXALASE-LIKE DOMAIN-CONTAINING PROTEIN"/>
    <property type="match status" value="1"/>
</dbReference>
<proteinExistence type="predicted"/>
<feature type="region of interest" description="Disordered" evidence="1">
    <location>
        <begin position="231"/>
        <end position="274"/>
    </location>
</feature>
<keyword evidence="4" id="KW-1185">Reference proteome</keyword>
<dbReference type="Pfam" id="PF13468">
    <property type="entry name" value="Glyoxalase_3"/>
    <property type="match status" value="1"/>
</dbReference>
<dbReference type="OrthoDB" id="408973at2759"/>
<feature type="compositionally biased region" description="Gly residues" evidence="1">
    <location>
        <begin position="192"/>
        <end position="202"/>
    </location>
</feature>
<feature type="compositionally biased region" description="Basic and acidic residues" evidence="1">
    <location>
        <begin position="245"/>
        <end position="256"/>
    </location>
</feature>
<dbReference type="AlphaFoldDB" id="A0A9P9BJK0"/>
<dbReference type="EMBL" id="JAGTJQ010000011">
    <property type="protein sequence ID" value="KAH7018228.1"/>
    <property type="molecule type" value="Genomic_DNA"/>
</dbReference>
<dbReference type="GeneID" id="70192323"/>
<feature type="domain" description="Glyoxalase-like" evidence="2">
    <location>
        <begin position="67"/>
        <end position="119"/>
    </location>
</feature>
<name>A0A9P9BJK0_9PEZI</name>
<reference evidence="3" key="1">
    <citation type="journal article" date="2021" name="Nat. Commun.">
        <title>Genetic determinants of endophytism in the Arabidopsis root mycobiome.</title>
        <authorList>
            <person name="Mesny F."/>
            <person name="Miyauchi S."/>
            <person name="Thiergart T."/>
            <person name="Pickel B."/>
            <person name="Atanasova L."/>
            <person name="Karlsson M."/>
            <person name="Huettel B."/>
            <person name="Barry K.W."/>
            <person name="Haridas S."/>
            <person name="Chen C."/>
            <person name="Bauer D."/>
            <person name="Andreopoulos W."/>
            <person name="Pangilinan J."/>
            <person name="LaButti K."/>
            <person name="Riley R."/>
            <person name="Lipzen A."/>
            <person name="Clum A."/>
            <person name="Drula E."/>
            <person name="Henrissat B."/>
            <person name="Kohler A."/>
            <person name="Grigoriev I.V."/>
            <person name="Martin F.M."/>
            <person name="Hacquard S."/>
        </authorList>
    </citation>
    <scope>NUCLEOTIDE SEQUENCE</scope>
    <source>
        <strain evidence="3">MPI-CAGE-CH-0230</strain>
    </source>
</reference>
<organism evidence="3 4">
    <name type="scientific">Microdochium trichocladiopsis</name>
    <dbReference type="NCBI Taxonomy" id="1682393"/>
    <lineage>
        <taxon>Eukaryota</taxon>
        <taxon>Fungi</taxon>
        <taxon>Dikarya</taxon>
        <taxon>Ascomycota</taxon>
        <taxon>Pezizomycotina</taxon>
        <taxon>Sordariomycetes</taxon>
        <taxon>Xylariomycetidae</taxon>
        <taxon>Xylariales</taxon>
        <taxon>Microdochiaceae</taxon>
        <taxon>Microdochium</taxon>
    </lineage>
</organism>
<feature type="compositionally biased region" description="Low complexity" evidence="1">
    <location>
        <begin position="234"/>
        <end position="244"/>
    </location>
</feature>
<dbReference type="InterPro" id="IPR025870">
    <property type="entry name" value="Glyoxalase-like_dom"/>
</dbReference>
<dbReference type="InterPro" id="IPR029068">
    <property type="entry name" value="Glyas_Bleomycin-R_OHBP_Dase"/>
</dbReference>
<protein>
    <recommendedName>
        <fullName evidence="2">Glyoxalase-like domain-containing protein</fullName>
    </recommendedName>
</protein>
<dbReference type="PANTHER" id="PTHR40265">
    <property type="entry name" value="BLL2707 PROTEIN"/>
    <property type="match status" value="1"/>
</dbReference>
<gene>
    <name evidence="3" type="ORF">B0I36DRAFT_435580</name>
</gene>
<accession>A0A9P9BJK0</accession>
<feature type="region of interest" description="Disordered" evidence="1">
    <location>
        <begin position="183"/>
        <end position="219"/>
    </location>
</feature>